<reference evidence="2" key="1">
    <citation type="journal article" date="2012" name="Science">
        <title>The Paleozoic origin of enzymatic lignin decomposition reconstructed from 31 fungal genomes.</title>
        <authorList>
            <person name="Floudas D."/>
            <person name="Binder M."/>
            <person name="Riley R."/>
            <person name="Barry K."/>
            <person name="Blanchette R.A."/>
            <person name="Henrissat B."/>
            <person name="Martinez A.T."/>
            <person name="Otillar R."/>
            <person name="Spatafora J.W."/>
            <person name="Yadav J.S."/>
            <person name="Aerts A."/>
            <person name="Benoit I."/>
            <person name="Boyd A."/>
            <person name="Carlson A."/>
            <person name="Copeland A."/>
            <person name="Coutinho P.M."/>
            <person name="de Vries R.P."/>
            <person name="Ferreira P."/>
            <person name="Findley K."/>
            <person name="Foster B."/>
            <person name="Gaskell J."/>
            <person name="Glotzer D."/>
            <person name="Gorecki P."/>
            <person name="Heitman J."/>
            <person name="Hesse C."/>
            <person name="Hori C."/>
            <person name="Igarashi K."/>
            <person name="Jurgens J.A."/>
            <person name="Kallen N."/>
            <person name="Kersten P."/>
            <person name="Kohler A."/>
            <person name="Kuees U."/>
            <person name="Kumar T.K.A."/>
            <person name="Kuo A."/>
            <person name="LaButti K."/>
            <person name="Larrondo L.F."/>
            <person name="Lindquist E."/>
            <person name="Ling A."/>
            <person name="Lombard V."/>
            <person name="Lucas S."/>
            <person name="Lundell T."/>
            <person name="Martin R."/>
            <person name="McLaughlin D.J."/>
            <person name="Morgenstern I."/>
            <person name="Morin E."/>
            <person name="Murat C."/>
            <person name="Nagy L.G."/>
            <person name="Nolan M."/>
            <person name="Ohm R.A."/>
            <person name="Patyshakuliyeva A."/>
            <person name="Rokas A."/>
            <person name="Ruiz-Duenas F.J."/>
            <person name="Sabat G."/>
            <person name="Salamov A."/>
            <person name="Samejima M."/>
            <person name="Schmutz J."/>
            <person name="Slot J.C."/>
            <person name="St John F."/>
            <person name="Stenlid J."/>
            <person name="Sun H."/>
            <person name="Sun S."/>
            <person name="Syed K."/>
            <person name="Tsang A."/>
            <person name="Wiebenga A."/>
            <person name="Young D."/>
            <person name="Pisabarro A."/>
            <person name="Eastwood D.C."/>
            <person name="Martin F."/>
            <person name="Cullen D."/>
            <person name="Grigoriev I.V."/>
            <person name="Hibbett D.S."/>
        </authorList>
    </citation>
    <scope>NUCLEOTIDE SEQUENCE [LARGE SCALE GENOMIC DNA]</scope>
    <source>
        <strain evidence="2">RWD-64-598 SS2</strain>
    </source>
</reference>
<proteinExistence type="predicted"/>
<dbReference type="Proteomes" id="UP000053558">
    <property type="component" value="Unassembled WGS sequence"/>
</dbReference>
<dbReference type="InterPro" id="IPR032675">
    <property type="entry name" value="LRR_dom_sf"/>
</dbReference>
<organism evidence="1 2">
    <name type="scientific">Coniophora puteana (strain RWD-64-598)</name>
    <name type="common">Brown rot fungus</name>
    <dbReference type="NCBI Taxonomy" id="741705"/>
    <lineage>
        <taxon>Eukaryota</taxon>
        <taxon>Fungi</taxon>
        <taxon>Dikarya</taxon>
        <taxon>Basidiomycota</taxon>
        <taxon>Agaricomycotina</taxon>
        <taxon>Agaricomycetes</taxon>
        <taxon>Agaricomycetidae</taxon>
        <taxon>Boletales</taxon>
        <taxon>Coniophorineae</taxon>
        <taxon>Coniophoraceae</taxon>
        <taxon>Coniophora</taxon>
    </lineage>
</organism>
<evidence type="ECO:0000313" key="1">
    <source>
        <dbReference type="EMBL" id="EIW78142.1"/>
    </source>
</evidence>
<dbReference type="Gene3D" id="3.80.10.10">
    <property type="entry name" value="Ribonuclease Inhibitor"/>
    <property type="match status" value="1"/>
</dbReference>
<evidence type="ECO:0008006" key="3">
    <source>
        <dbReference type="Google" id="ProtNLM"/>
    </source>
</evidence>
<sequence length="586" mass="64095">MSATILPSCSPASMSGFPLVDDLIVYVFEVIFYSSTNDGRLLNTCDIARLARVCRRFREPALNVLWSFLETPAPLVLCAPEEMRMVDEKRIVRLLRPPKVSDWNIVRPYARRVKKLGYFDDAGRFCRPPPLLPTVDFAIVRELLRICTDDVFLPNLVSLNCEALSPQTLTVTEFSKIANFCSADLSRLLLIIPPGATPVNATEVLNSLQRSCPVVTVLSISAGFRYNPFDLQFRGPWLENLRVLTLMSVSLSSETIAELAVAPRLHTLKFSLTDTFNPTAFRAHLGLSRSPLRHQPSTFAYLRVLHLRALQIALLTGFFDAVSLPHLLDTTILYHDNSGPSDISPALRGLEKSCQARILRTLAFSCMAPSKRPASSPTILAGSGVLTTAGAQLADTLPDISPPSLVLHPILSFSTLRVLSISHPLPIIDDDFIGRLSENLGALQTLNISGPKRLSPASLVALAQNCRELRQLAMAFDGTELPAIKKRKPLTPLRAASSPSTKQGAEGECVVTPQQALKVFNVGVSIFRNATAMASFIDAIFPSTDLLYIDPCWDGVSSRMKSMRLAQQSLGGSVSGASRGAKRKFD</sequence>
<dbReference type="GeneID" id="19205720"/>
<dbReference type="AlphaFoldDB" id="A0A5M3MG00"/>
<evidence type="ECO:0000313" key="2">
    <source>
        <dbReference type="Proteomes" id="UP000053558"/>
    </source>
</evidence>
<dbReference type="OrthoDB" id="3543113at2759"/>
<keyword evidence="2" id="KW-1185">Reference proteome</keyword>
<protein>
    <recommendedName>
        <fullName evidence="3">F-box domain-containing protein</fullName>
    </recommendedName>
</protein>
<name>A0A5M3MG00_CONPW</name>
<comment type="caution">
    <text evidence="1">The sequence shown here is derived from an EMBL/GenBank/DDBJ whole genome shotgun (WGS) entry which is preliminary data.</text>
</comment>
<dbReference type="KEGG" id="cput:CONPUDRAFT_167215"/>
<dbReference type="RefSeq" id="XP_007771226.1">
    <property type="nucleotide sequence ID" value="XM_007773036.1"/>
</dbReference>
<accession>A0A5M3MG00</accession>
<dbReference type="SUPFAM" id="SSF52047">
    <property type="entry name" value="RNI-like"/>
    <property type="match status" value="1"/>
</dbReference>
<dbReference type="EMBL" id="JH711582">
    <property type="protein sequence ID" value="EIW78142.1"/>
    <property type="molecule type" value="Genomic_DNA"/>
</dbReference>
<gene>
    <name evidence="1" type="ORF">CONPUDRAFT_167215</name>
</gene>